<proteinExistence type="predicted"/>
<dbReference type="Pfam" id="PF13262">
    <property type="entry name" value="DUF4054"/>
    <property type="match status" value="1"/>
</dbReference>
<dbReference type="EMBL" id="LAZR01059731">
    <property type="protein sequence ID" value="KKK67183.1"/>
    <property type="molecule type" value="Genomic_DNA"/>
</dbReference>
<organism evidence="1">
    <name type="scientific">marine sediment metagenome</name>
    <dbReference type="NCBI Taxonomy" id="412755"/>
    <lineage>
        <taxon>unclassified sequences</taxon>
        <taxon>metagenomes</taxon>
        <taxon>ecological metagenomes</taxon>
    </lineage>
</organism>
<comment type="caution">
    <text evidence="1">The sequence shown here is derived from an EMBL/GenBank/DDBJ whole genome shotgun (WGS) entry which is preliminary data.</text>
</comment>
<sequence>LLTRREEGDGAASGPVTSDRVGDIATSYAVSDEFKDRELASTAYGRQYLDLQSEVFAERVV</sequence>
<dbReference type="AlphaFoldDB" id="A0A0F8XE99"/>
<accession>A0A0F8XE99</accession>
<protein>
    <submittedName>
        <fullName evidence="1">Uncharacterized protein</fullName>
    </submittedName>
</protein>
<dbReference type="InterPro" id="IPR025127">
    <property type="entry name" value="DUF4054"/>
</dbReference>
<name>A0A0F8XE99_9ZZZZ</name>
<reference evidence="1" key="1">
    <citation type="journal article" date="2015" name="Nature">
        <title>Complex archaea that bridge the gap between prokaryotes and eukaryotes.</title>
        <authorList>
            <person name="Spang A."/>
            <person name="Saw J.H."/>
            <person name="Jorgensen S.L."/>
            <person name="Zaremba-Niedzwiedzka K."/>
            <person name="Martijn J."/>
            <person name="Lind A.E."/>
            <person name="van Eijk R."/>
            <person name="Schleper C."/>
            <person name="Guy L."/>
            <person name="Ettema T.J."/>
        </authorList>
    </citation>
    <scope>NUCLEOTIDE SEQUENCE</scope>
</reference>
<feature type="non-terminal residue" evidence="1">
    <location>
        <position position="1"/>
    </location>
</feature>
<evidence type="ECO:0000313" key="1">
    <source>
        <dbReference type="EMBL" id="KKK67183.1"/>
    </source>
</evidence>
<gene>
    <name evidence="1" type="ORF">LCGC14_2956600</name>
</gene>